<dbReference type="SUPFAM" id="SSF51430">
    <property type="entry name" value="NAD(P)-linked oxidoreductase"/>
    <property type="match status" value="1"/>
</dbReference>
<dbReference type="Pfam" id="PF00248">
    <property type="entry name" value="Aldo_ket_red"/>
    <property type="match status" value="1"/>
</dbReference>
<comment type="caution">
    <text evidence="4">The sequence shown here is derived from an EMBL/GenBank/DDBJ whole genome shotgun (WGS) entry which is preliminary data.</text>
</comment>
<gene>
    <name evidence="4" type="ORF">V6N12_014562</name>
</gene>
<keyword evidence="5" id="KW-1185">Reference proteome</keyword>
<name>A0ABR2DKK4_9ROSI</name>
<reference evidence="4 5" key="1">
    <citation type="journal article" date="2024" name="G3 (Bethesda)">
        <title>Genome assembly of Hibiscus sabdariffa L. provides insights into metabolisms of medicinal natural products.</title>
        <authorList>
            <person name="Kim T."/>
        </authorList>
    </citation>
    <scope>NUCLEOTIDE SEQUENCE [LARGE SCALE GENOMIC DNA]</scope>
    <source>
        <strain evidence="4">TK-2024</strain>
        <tissue evidence="4">Old leaves</tissue>
    </source>
</reference>
<evidence type="ECO:0000256" key="1">
    <source>
        <dbReference type="ARBA" id="ARBA00022857"/>
    </source>
</evidence>
<keyword evidence="2" id="KW-0560">Oxidoreductase</keyword>
<accession>A0ABR2DKK4</accession>
<feature type="domain" description="NADP-dependent oxidoreductase" evidence="3">
    <location>
        <begin position="10"/>
        <end position="140"/>
    </location>
</feature>
<dbReference type="EMBL" id="JBBPBM010000024">
    <property type="protein sequence ID" value="KAK8541945.1"/>
    <property type="molecule type" value="Genomic_DNA"/>
</dbReference>
<sequence>MKLGSQGLEALKQIPEEKVRLATKFGIVGMASTGMIVKGSPKYGQSCCEASLKHLNVITSISIISIGWTLQWVELKQLVEEGKIKYIGLSESSPDMISRMRLSLFADIDRCLMDLRLPFSDLGIIVVPYSPLGRGFFSGKALWRVYMRELSWYS</sequence>
<evidence type="ECO:0000256" key="2">
    <source>
        <dbReference type="ARBA" id="ARBA00023002"/>
    </source>
</evidence>
<dbReference type="Proteomes" id="UP001472677">
    <property type="component" value="Unassembled WGS sequence"/>
</dbReference>
<dbReference type="InterPro" id="IPR050791">
    <property type="entry name" value="Aldo-Keto_reductase"/>
</dbReference>
<dbReference type="InterPro" id="IPR023210">
    <property type="entry name" value="NADP_OxRdtase_dom"/>
</dbReference>
<evidence type="ECO:0000313" key="5">
    <source>
        <dbReference type="Proteomes" id="UP001472677"/>
    </source>
</evidence>
<protein>
    <recommendedName>
        <fullName evidence="3">NADP-dependent oxidoreductase domain-containing protein</fullName>
    </recommendedName>
</protein>
<dbReference type="PANTHER" id="PTHR43625:SF81">
    <property type="entry name" value="OS01G0618100 PROTEIN"/>
    <property type="match status" value="1"/>
</dbReference>
<organism evidence="4 5">
    <name type="scientific">Hibiscus sabdariffa</name>
    <name type="common">roselle</name>
    <dbReference type="NCBI Taxonomy" id="183260"/>
    <lineage>
        <taxon>Eukaryota</taxon>
        <taxon>Viridiplantae</taxon>
        <taxon>Streptophyta</taxon>
        <taxon>Embryophyta</taxon>
        <taxon>Tracheophyta</taxon>
        <taxon>Spermatophyta</taxon>
        <taxon>Magnoliopsida</taxon>
        <taxon>eudicotyledons</taxon>
        <taxon>Gunneridae</taxon>
        <taxon>Pentapetalae</taxon>
        <taxon>rosids</taxon>
        <taxon>malvids</taxon>
        <taxon>Malvales</taxon>
        <taxon>Malvaceae</taxon>
        <taxon>Malvoideae</taxon>
        <taxon>Hibiscus</taxon>
    </lineage>
</organism>
<evidence type="ECO:0000259" key="3">
    <source>
        <dbReference type="Pfam" id="PF00248"/>
    </source>
</evidence>
<dbReference type="Gene3D" id="3.20.20.100">
    <property type="entry name" value="NADP-dependent oxidoreductase domain"/>
    <property type="match status" value="1"/>
</dbReference>
<dbReference type="InterPro" id="IPR036812">
    <property type="entry name" value="NAD(P)_OxRdtase_dom_sf"/>
</dbReference>
<proteinExistence type="predicted"/>
<dbReference type="PANTHER" id="PTHR43625">
    <property type="entry name" value="AFLATOXIN B1 ALDEHYDE REDUCTASE"/>
    <property type="match status" value="1"/>
</dbReference>
<evidence type="ECO:0000313" key="4">
    <source>
        <dbReference type="EMBL" id="KAK8541945.1"/>
    </source>
</evidence>
<keyword evidence="1" id="KW-0521">NADP</keyword>